<feature type="coiled-coil region" evidence="1">
    <location>
        <begin position="81"/>
        <end position="118"/>
    </location>
</feature>
<keyword evidence="1" id="KW-0175">Coiled coil</keyword>
<proteinExistence type="predicted"/>
<sequence length="132" mass="15303">MASSQQGEELEVNIDNPHQMGFMKKISDADSIKLEKRTLEEKFKNIKEVKTGRRDHVSSGSGKGRVNINLEKVTEEDLTLNQKEKVEREKMYRELDKLNALRQKLDVEEAEARNSEMILENKKALFPAWTLE</sequence>
<accession>A0AAU9M9Z1</accession>
<evidence type="ECO:0000313" key="2">
    <source>
        <dbReference type="EMBL" id="CAH1422336.1"/>
    </source>
</evidence>
<keyword evidence="3" id="KW-1185">Reference proteome</keyword>
<organism evidence="2 3">
    <name type="scientific">Lactuca virosa</name>
    <dbReference type="NCBI Taxonomy" id="75947"/>
    <lineage>
        <taxon>Eukaryota</taxon>
        <taxon>Viridiplantae</taxon>
        <taxon>Streptophyta</taxon>
        <taxon>Embryophyta</taxon>
        <taxon>Tracheophyta</taxon>
        <taxon>Spermatophyta</taxon>
        <taxon>Magnoliopsida</taxon>
        <taxon>eudicotyledons</taxon>
        <taxon>Gunneridae</taxon>
        <taxon>Pentapetalae</taxon>
        <taxon>asterids</taxon>
        <taxon>campanulids</taxon>
        <taxon>Asterales</taxon>
        <taxon>Asteraceae</taxon>
        <taxon>Cichorioideae</taxon>
        <taxon>Cichorieae</taxon>
        <taxon>Lactucinae</taxon>
        <taxon>Lactuca</taxon>
    </lineage>
</organism>
<comment type="caution">
    <text evidence="2">The sequence shown here is derived from an EMBL/GenBank/DDBJ whole genome shotgun (WGS) entry which is preliminary data.</text>
</comment>
<dbReference type="EMBL" id="CAKMRJ010001112">
    <property type="protein sequence ID" value="CAH1422336.1"/>
    <property type="molecule type" value="Genomic_DNA"/>
</dbReference>
<evidence type="ECO:0000256" key="1">
    <source>
        <dbReference type="SAM" id="Coils"/>
    </source>
</evidence>
<dbReference type="AlphaFoldDB" id="A0AAU9M9Z1"/>
<evidence type="ECO:0008006" key="4">
    <source>
        <dbReference type="Google" id="ProtNLM"/>
    </source>
</evidence>
<name>A0AAU9M9Z1_9ASTR</name>
<dbReference type="Proteomes" id="UP001157418">
    <property type="component" value="Unassembled WGS sequence"/>
</dbReference>
<protein>
    <recommendedName>
        <fullName evidence="4">RAB6-interacting golgin</fullName>
    </recommendedName>
</protein>
<evidence type="ECO:0000313" key="3">
    <source>
        <dbReference type="Proteomes" id="UP001157418"/>
    </source>
</evidence>
<reference evidence="2 3" key="1">
    <citation type="submission" date="2022-01" db="EMBL/GenBank/DDBJ databases">
        <authorList>
            <person name="Xiong W."/>
            <person name="Schranz E."/>
        </authorList>
    </citation>
    <scope>NUCLEOTIDE SEQUENCE [LARGE SCALE GENOMIC DNA]</scope>
</reference>
<gene>
    <name evidence="2" type="ORF">LVIROSA_LOCUS9675</name>
</gene>